<comment type="caution">
    <text evidence="3">The sequence shown here is derived from an EMBL/GenBank/DDBJ whole genome shotgun (WGS) entry which is preliminary data.</text>
</comment>
<sequence length="120" mass="13426">MHLHQYKQFKATMCWQIIGVISVSSLILAMVVNCSGGKREREHAGRQPSSDVPRSPRNEDRRMQKSGDFDHKTQKSATPPVNAVSTRRDKLTSRSIMPDDGYEACPDLNSKQLAKIAAET</sequence>
<accession>A0AA36GHA4</accession>
<dbReference type="Proteomes" id="UP001176961">
    <property type="component" value="Unassembled WGS sequence"/>
</dbReference>
<keyword evidence="2" id="KW-1133">Transmembrane helix</keyword>
<evidence type="ECO:0000256" key="2">
    <source>
        <dbReference type="SAM" id="Phobius"/>
    </source>
</evidence>
<feature type="compositionally biased region" description="Basic and acidic residues" evidence="1">
    <location>
        <begin position="54"/>
        <end position="73"/>
    </location>
</feature>
<keyword evidence="2" id="KW-0812">Transmembrane</keyword>
<reference evidence="3" key="1">
    <citation type="submission" date="2023-07" db="EMBL/GenBank/DDBJ databases">
        <authorList>
            <consortium name="CYATHOMIX"/>
        </authorList>
    </citation>
    <scope>NUCLEOTIDE SEQUENCE</scope>
    <source>
        <strain evidence="3">N/A</strain>
    </source>
</reference>
<feature type="region of interest" description="Disordered" evidence="1">
    <location>
        <begin position="37"/>
        <end position="104"/>
    </location>
</feature>
<keyword evidence="2" id="KW-0472">Membrane</keyword>
<feature type="compositionally biased region" description="Polar residues" evidence="1">
    <location>
        <begin position="75"/>
        <end position="85"/>
    </location>
</feature>
<organism evidence="3 4">
    <name type="scientific">Cylicocyclus nassatus</name>
    <name type="common">Nematode worm</name>
    <dbReference type="NCBI Taxonomy" id="53992"/>
    <lineage>
        <taxon>Eukaryota</taxon>
        <taxon>Metazoa</taxon>
        <taxon>Ecdysozoa</taxon>
        <taxon>Nematoda</taxon>
        <taxon>Chromadorea</taxon>
        <taxon>Rhabditida</taxon>
        <taxon>Rhabditina</taxon>
        <taxon>Rhabditomorpha</taxon>
        <taxon>Strongyloidea</taxon>
        <taxon>Strongylidae</taxon>
        <taxon>Cylicocyclus</taxon>
    </lineage>
</organism>
<dbReference type="AlphaFoldDB" id="A0AA36GHA4"/>
<evidence type="ECO:0000256" key="1">
    <source>
        <dbReference type="SAM" id="MobiDB-lite"/>
    </source>
</evidence>
<keyword evidence="4" id="KW-1185">Reference proteome</keyword>
<name>A0AA36GHA4_CYLNA</name>
<evidence type="ECO:0000313" key="4">
    <source>
        <dbReference type="Proteomes" id="UP001176961"/>
    </source>
</evidence>
<gene>
    <name evidence="3" type="ORF">CYNAS_LOCUS4494</name>
</gene>
<protein>
    <submittedName>
        <fullName evidence="3">Uncharacterized protein</fullName>
    </submittedName>
</protein>
<proteinExistence type="predicted"/>
<feature type="transmembrane region" description="Helical" evidence="2">
    <location>
        <begin position="12"/>
        <end position="32"/>
    </location>
</feature>
<evidence type="ECO:0000313" key="3">
    <source>
        <dbReference type="EMBL" id="CAJ0592511.1"/>
    </source>
</evidence>
<dbReference type="EMBL" id="CATQJL010000112">
    <property type="protein sequence ID" value="CAJ0592511.1"/>
    <property type="molecule type" value="Genomic_DNA"/>
</dbReference>